<dbReference type="Proteomes" id="UP000321331">
    <property type="component" value="Unassembled WGS sequence"/>
</dbReference>
<protein>
    <recommendedName>
        <fullName evidence="3">Coenzyme Q-binding protein COQ10 START domain-containing protein</fullName>
    </recommendedName>
</protein>
<dbReference type="InterPro" id="IPR023393">
    <property type="entry name" value="START-like_dom_sf"/>
</dbReference>
<dbReference type="SUPFAM" id="SSF55961">
    <property type="entry name" value="Bet v1-like"/>
    <property type="match status" value="1"/>
</dbReference>
<proteinExistence type="predicted"/>
<evidence type="ECO:0008006" key="3">
    <source>
        <dbReference type="Google" id="ProtNLM"/>
    </source>
</evidence>
<evidence type="ECO:0000313" key="1">
    <source>
        <dbReference type="EMBL" id="TXC02244.1"/>
    </source>
</evidence>
<dbReference type="EMBL" id="VMNF01000008">
    <property type="protein sequence ID" value="TXC02244.1"/>
    <property type="molecule type" value="Genomic_DNA"/>
</dbReference>
<sequence length="235" mass="27127">VKSPWPNPPFGHEARRASQLVIHMQHGQFFRRISGARSYHFEKLLISSCKTNDTHRLILFQVTVIMGQKASLVVEVEIDAPVEVVKLLFKDFPRFPEWSSWSIEPVVSSKKIDDLMPMEKMKVDVKDAKLTATLLVSNSFQISQITFLTEYQRNDPDVFEWEGGLWPLVTGRHEFSWRASRKTPGGTTFTQRENWHGLIVFLWKPGWIIGRSAKRNFEGFSAEVKREAERRAAAL</sequence>
<dbReference type="AlphaFoldDB" id="A0A5C6SVH0"/>
<organism evidence="1 2">
    <name type="scientific">Fusarium oxysporum f. sp. cubense</name>
    <dbReference type="NCBI Taxonomy" id="61366"/>
    <lineage>
        <taxon>Eukaryota</taxon>
        <taxon>Fungi</taxon>
        <taxon>Dikarya</taxon>
        <taxon>Ascomycota</taxon>
        <taxon>Pezizomycotina</taxon>
        <taxon>Sordariomycetes</taxon>
        <taxon>Hypocreomycetidae</taxon>
        <taxon>Hypocreales</taxon>
        <taxon>Nectriaceae</taxon>
        <taxon>Fusarium</taxon>
        <taxon>Fusarium oxysporum species complex</taxon>
    </lineage>
</organism>
<evidence type="ECO:0000313" key="2">
    <source>
        <dbReference type="Proteomes" id="UP000321331"/>
    </source>
</evidence>
<reference evidence="1 2" key="1">
    <citation type="submission" date="2019-07" db="EMBL/GenBank/DDBJ databases">
        <title>The First High-Quality Draft Genome Sequence of the Causal Agent of the Current Panama Disease Epidemic.</title>
        <authorList>
            <person name="Warmington R.J."/>
            <person name="Kay W."/>
            <person name="Jeffries A."/>
            <person name="Bebber D."/>
            <person name="Moore K."/>
            <person name="Studholme D.J."/>
        </authorList>
    </citation>
    <scope>NUCLEOTIDE SEQUENCE [LARGE SCALE GENOMIC DNA]</scope>
    <source>
        <strain evidence="1 2">TR4</strain>
    </source>
</reference>
<name>A0A5C6SVH0_FUSOC</name>
<feature type="non-terminal residue" evidence="1">
    <location>
        <position position="1"/>
    </location>
</feature>
<dbReference type="PANTHER" id="PTHR36166">
    <property type="entry name" value="CHROMOSOME 9, WHOLE GENOME SHOTGUN SEQUENCE"/>
    <property type="match status" value="1"/>
</dbReference>
<dbReference type="Gene3D" id="3.30.530.20">
    <property type="match status" value="1"/>
</dbReference>
<dbReference type="PANTHER" id="PTHR36166:SF1">
    <property type="entry name" value="SRPBCC DOMAIN-CONTAINING PROTEIN"/>
    <property type="match status" value="1"/>
</dbReference>
<comment type="caution">
    <text evidence="1">The sequence shown here is derived from an EMBL/GenBank/DDBJ whole genome shotgun (WGS) entry which is preliminary data.</text>
</comment>
<accession>A0A5C6SVH0</accession>
<gene>
    <name evidence="1" type="ORF">FocTR4_00014998</name>
</gene>